<comment type="subcellular location">
    <subcellularLocation>
        <location evidence="1">Cell inner membrane</location>
        <topology evidence="1">Multi-pass membrane protein</topology>
    </subcellularLocation>
</comment>
<evidence type="ECO:0000256" key="5">
    <source>
        <dbReference type="ARBA" id="ARBA00023136"/>
    </source>
</evidence>
<gene>
    <name evidence="8" type="ORF">AVDCRST_MAG52-264</name>
</gene>
<dbReference type="GO" id="GO:0022857">
    <property type="term" value="F:transmembrane transporter activity"/>
    <property type="evidence" value="ECO:0007669"/>
    <property type="project" value="InterPro"/>
</dbReference>
<evidence type="ECO:0000256" key="4">
    <source>
        <dbReference type="ARBA" id="ARBA00022989"/>
    </source>
</evidence>
<evidence type="ECO:0000256" key="3">
    <source>
        <dbReference type="ARBA" id="ARBA00022692"/>
    </source>
</evidence>
<dbReference type="PROSITE" id="PS50850">
    <property type="entry name" value="MFS"/>
    <property type="match status" value="1"/>
</dbReference>
<name>A0A6J4HBE3_9ACTN</name>
<dbReference type="SUPFAM" id="SSF103473">
    <property type="entry name" value="MFS general substrate transporter"/>
    <property type="match status" value="1"/>
</dbReference>
<dbReference type="AlphaFoldDB" id="A0A6J4HBE3"/>
<dbReference type="InterPro" id="IPR036259">
    <property type="entry name" value="MFS_trans_sf"/>
</dbReference>
<keyword evidence="4 6" id="KW-1133">Transmembrane helix</keyword>
<evidence type="ECO:0000256" key="6">
    <source>
        <dbReference type="SAM" id="Phobius"/>
    </source>
</evidence>
<feature type="transmembrane region" description="Helical" evidence="6">
    <location>
        <begin position="406"/>
        <end position="425"/>
    </location>
</feature>
<evidence type="ECO:0000256" key="1">
    <source>
        <dbReference type="ARBA" id="ARBA00004429"/>
    </source>
</evidence>
<feature type="transmembrane region" description="Helical" evidence="6">
    <location>
        <begin position="300"/>
        <end position="320"/>
    </location>
</feature>
<feature type="transmembrane region" description="Helical" evidence="6">
    <location>
        <begin position="232"/>
        <end position="253"/>
    </location>
</feature>
<protein>
    <submittedName>
        <fullName evidence="8">Multidrug efflux pump P55</fullName>
    </submittedName>
</protein>
<keyword evidence="5 6" id="KW-0472">Membrane</keyword>
<feature type="transmembrane region" description="Helical" evidence="6">
    <location>
        <begin position="437"/>
        <end position="460"/>
    </location>
</feature>
<evidence type="ECO:0000259" key="7">
    <source>
        <dbReference type="PROSITE" id="PS50850"/>
    </source>
</evidence>
<feature type="transmembrane region" description="Helical" evidence="6">
    <location>
        <begin position="472"/>
        <end position="493"/>
    </location>
</feature>
<feature type="domain" description="Major facilitator superfamily (MFS) profile" evidence="7">
    <location>
        <begin position="6"/>
        <end position="558"/>
    </location>
</feature>
<reference evidence="8" key="1">
    <citation type="submission" date="2020-02" db="EMBL/GenBank/DDBJ databases">
        <authorList>
            <person name="Meier V. D."/>
        </authorList>
    </citation>
    <scope>NUCLEOTIDE SEQUENCE</scope>
    <source>
        <strain evidence="8">AVDCRST_MAG52</strain>
    </source>
</reference>
<dbReference type="Pfam" id="PF07690">
    <property type="entry name" value="MFS_1"/>
    <property type="match status" value="1"/>
</dbReference>
<feature type="transmembrane region" description="Helical" evidence="6">
    <location>
        <begin position="45"/>
        <end position="63"/>
    </location>
</feature>
<organism evidence="8">
    <name type="scientific">uncultured Blastococcus sp</name>
    <dbReference type="NCBI Taxonomy" id="217144"/>
    <lineage>
        <taxon>Bacteria</taxon>
        <taxon>Bacillati</taxon>
        <taxon>Actinomycetota</taxon>
        <taxon>Actinomycetes</taxon>
        <taxon>Geodermatophilales</taxon>
        <taxon>Geodermatophilaceae</taxon>
        <taxon>Blastococcus</taxon>
        <taxon>environmental samples</taxon>
    </lineage>
</organism>
<evidence type="ECO:0000256" key="2">
    <source>
        <dbReference type="ARBA" id="ARBA00022448"/>
    </source>
</evidence>
<dbReference type="PANTHER" id="PTHR23501:SF191">
    <property type="entry name" value="VACUOLAR BASIC AMINO ACID TRANSPORTER 4"/>
    <property type="match status" value="1"/>
</dbReference>
<evidence type="ECO:0000313" key="8">
    <source>
        <dbReference type="EMBL" id="CAA9216709.1"/>
    </source>
</evidence>
<feature type="transmembrane region" description="Helical" evidence="6">
    <location>
        <begin position="535"/>
        <end position="554"/>
    </location>
</feature>
<feature type="transmembrane region" description="Helical" evidence="6">
    <location>
        <begin position="105"/>
        <end position="122"/>
    </location>
</feature>
<dbReference type="InterPro" id="IPR011701">
    <property type="entry name" value="MFS"/>
</dbReference>
<dbReference type="InterPro" id="IPR020846">
    <property type="entry name" value="MFS_dom"/>
</dbReference>
<keyword evidence="3 6" id="KW-0812">Transmembrane</keyword>
<feature type="transmembrane region" description="Helical" evidence="6">
    <location>
        <begin position="193"/>
        <end position="212"/>
    </location>
</feature>
<feature type="transmembrane region" description="Helical" evidence="6">
    <location>
        <begin position="163"/>
        <end position="181"/>
    </location>
</feature>
<feature type="transmembrane region" description="Helical" evidence="6">
    <location>
        <begin position="134"/>
        <end position="157"/>
    </location>
</feature>
<dbReference type="PANTHER" id="PTHR23501">
    <property type="entry name" value="MAJOR FACILITATOR SUPERFAMILY"/>
    <property type="match status" value="1"/>
</dbReference>
<feature type="transmembrane region" description="Helical" evidence="6">
    <location>
        <begin position="377"/>
        <end position="399"/>
    </location>
</feature>
<feature type="transmembrane region" description="Helical" evidence="6">
    <location>
        <begin position="341"/>
        <end position="365"/>
    </location>
</feature>
<feature type="transmembrane region" description="Helical" evidence="6">
    <location>
        <begin position="75"/>
        <end position="93"/>
    </location>
</feature>
<accession>A0A6J4HBE3</accession>
<dbReference type="GO" id="GO:0005886">
    <property type="term" value="C:plasma membrane"/>
    <property type="evidence" value="ECO:0007669"/>
    <property type="project" value="UniProtKB-SubCell"/>
</dbReference>
<feature type="transmembrane region" description="Helical" evidence="6">
    <location>
        <begin position="274"/>
        <end position="294"/>
    </location>
</feature>
<dbReference type="Gene3D" id="1.20.1250.20">
    <property type="entry name" value="MFS general substrate transporter like domains"/>
    <property type="match status" value="2"/>
</dbReference>
<proteinExistence type="predicted"/>
<dbReference type="EMBL" id="CADCTN010000021">
    <property type="protein sequence ID" value="CAA9216709.1"/>
    <property type="molecule type" value="Genomic_DNA"/>
</dbReference>
<sequence>MPGRPLVVLATLAVLVTAADTYVVVLALPDILTGVGVGLDELQRATPIVGGFLLGYTATLPLLGRLADLRGRVPVLVGCLLLFALGSLLTATADALGPAVLGRGLQGIGAGGLVPATLALVADRWPPERRALPLGVVGAVQETGAVLGPLAGAAVLAVADWRAIFWLNLLLGLALAAGAVVTGDVRRPDPVGLALGALTSAAVGLQLAAPAALAEDVTLGLAYVPVVDALGWTSPLALVAVLAGAALVARSLARPAGAVLPLRGLRRLAGEVDVLGSALAVVALGSLVWAFAAADPATQVVAHGPVLLPLAVLAGAAFVWHERRTPAPVLPLSALRPVGAWGALLVNLLVGAALVAALVDIPLFARNTTTPGDQLGAALVLLRLLVAVPVGAVAGGWLCRTVPARFVAAGGMALTAAAFVAMTRWDAQSLDGALSTVVLVAAGLGFGLAIAPVNAVLLAVTRAEVHGSASALAVVARTVGMLAGLSLLTAVALRRFTAEIDAIGTPFELCPETPADCAVYDAATEAAILTQLHTVFAGAAVAAGLAAVAAVLLLRERRITRSPRPEV</sequence>
<keyword evidence="2" id="KW-0813">Transport</keyword>